<feature type="compositionally biased region" description="Basic and acidic residues" evidence="1">
    <location>
        <begin position="1"/>
        <end position="11"/>
    </location>
</feature>
<evidence type="ECO:0008006" key="4">
    <source>
        <dbReference type="Google" id="ProtNLM"/>
    </source>
</evidence>
<name>A0A4U1F7Q6_MONMO</name>
<sequence>MKTVLKDEMHLEMPPAPFPSRGTLLSGTHEDHPAQSSRSQRAGKTPRAALQFLAEQPRDACLPGPAAGAHRVSRGRQTEGSSSFRPLTGRQARCHQARIKARGRHSPGALGTREDTCLKKLRRPARTDLRKMSKSYTLKNPARVSYDAGVIKMFWEKKIELHTTQLQNEDMRIRRSALDRLRSEWARKLERRNQMMLSSQEAPPGPTPPGTPDQPAA</sequence>
<gene>
    <name evidence="2" type="ORF">EI555_019776</name>
</gene>
<dbReference type="PANTHER" id="PTHR40387:SF4">
    <property type="entry name" value="PROTEIN FAM240C"/>
    <property type="match status" value="1"/>
</dbReference>
<dbReference type="InterPro" id="IPR040261">
    <property type="entry name" value="FAM240"/>
</dbReference>
<comment type="caution">
    <text evidence="2">The sequence shown here is derived from an EMBL/GenBank/DDBJ whole genome shotgun (WGS) entry which is preliminary data.</text>
</comment>
<feature type="region of interest" description="Disordered" evidence="1">
    <location>
        <begin position="191"/>
        <end position="217"/>
    </location>
</feature>
<feature type="region of interest" description="Disordered" evidence="1">
    <location>
        <begin position="59"/>
        <end position="91"/>
    </location>
</feature>
<evidence type="ECO:0000256" key="1">
    <source>
        <dbReference type="SAM" id="MobiDB-lite"/>
    </source>
</evidence>
<dbReference type="PANTHER" id="PTHR40387">
    <property type="entry name" value="PROTEIN FAM240B"/>
    <property type="match status" value="1"/>
</dbReference>
<reference evidence="3" key="1">
    <citation type="journal article" date="2019" name="IScience">
        <title>Narwhal Genome Reveals Long-Term Low Genetic Diversity despite Current Large Abundance Size.</title>
        <authorList>
            <person name="Westbury M.V."/>
            <person name="Petersen B."/>
            <person name="Garde E."/>
            <person name="Heide-Jorgensen M.P."/>
            <person name="Lorenzen E.D."/>
        </authorList>
    </citation>
    <scope>NUCLEOTIDE SEQUENCE [LARGE SCALE GENOMIC DNA]</scope>
</reference>
<protein>
    <recommendedName>
        <fullName evidence="4">Family with sequence similarity 240 member C</fullName>
    </recommendedName>
</protein>
<evidence type="ECO:0000313" key="2">
    <source>
        <dbReference type="EMBL" id="TKC45539.1"/>
    </source>
</evidence>
<dbReference type="Proteomes" id="UP000308365">
    <property type="component" value="Unassembled WGS sequence"/>
</dbReference>
<organism evidence="2 3">
    <name type="scientific">Monodon monoceros</name>
    <name type="common">Narwhal</name>
    <name type="synonym">Ceratodon monodon</name>
    <dbReference type="NCBI Taxonomy" id="40151"/>
    <lineage>
        <taxon>Eukaryota</taxon>
        <taxon>Metazoa</taxon>
        <taxon>Chordata</taxon>
        <taxon>Craniata</taxon>
        <taxon>Vertebrata</taxon>
        <taxon>Euteleostomi</taxon>
        <taxon>Mammalia</taxon>
        <taxon>Eutheria</taxon>
        <taxon>Laurasiatheria</taxon>
        <taxon>Artiodactyla</taxon>
        <taxon>Whippomorpha</taxon>
        <taxon>Cetacea</taxon>
        <taxon>Odontoceti</taxon>
        <taxon>Monodontidae</taxon>
        <taxon>Monodon</taxon>
    </lineage>
</organism>
<feature type="compositionally biased region" description="Pro residues" evidence="1">
    <location>
        <begin position="203"/>
        <end position="217"/>
    </location>
</feature>
<evidence type="ECO:0000313" key="3">
    <source>
        <dbReference type="Proteomes" id="UP000308365"/>
    </source>
</evidence>
<proteinExistence type="predicted"/>
<feature type="region of interest" description="Disordered" evidence="1">
    <location>
        <begin position="1"/>
        <end position="47"/>
    </location>
</feature>
<dbReference type="AlphaFoldDB" id="A0A4U1F7Q6"/>
<accession>A0A4U1F7Q6</accession>
<dbReference type="EMBL" id="RWIC01000324">
    <property type="protein sequence ID" value="TKC45539.1"/>
    <property type="molecule type" value="Genomic_DNA"/>
</dbReference>